<gene>
    <name evidence="9" type="ORF">ACEG43_38640</name>
</gene>
<evidence type="ECO:0000256" key="5">
    <source>
        <dbReference type="ARBA" id="ARBA00023002"/>
    </source>
</evidence>
<dbReference type="Proteomes" id="UP001571476">
    <property type="component" value="Unassembled WGS sequence"/>
</dbReference>
<protein>
    <submittedName>
        <fullName evidence="9">NDMA-dependent alcohol dehydrogenase</fullName>
        <ecNumber evidence="9">1.1.99.36</ecNumber>
    </submittedName>
</protein>
<dbReference type="InterPro" id="IPR011032">
    <property type="entry name" value="GroES-like_sf"/>
</dbReference>
<dbReference type="InterPro" id="IPR036291">
    <property type="entry name" value="NAD(P)-bd_dom_sf"/>
</dbReference>
<accession>A0ABV4SUD0</accession>
<keyword evidence="3 6" id="KW-0479">Metal-binding</keyword>
<evidence type="ECO:0000256" key="2">
    <source>
        <dbReference type="ARBA" id="ARBA00008072"/>
    </source>
</evidence>
<dbReference type="SUPFAM" id="SSF51735">
    <property type="entry name" value="NAD(P)-binding Rossmann-fold domains"/>
    <property type="match status" value="1"/>
</dbReference>
<reference evidence="9 10" key="1">
    <citation type="submission" date="2024-08" db="EMBL/GenBank/DDBJ databases">
        <title>Genome sequence of Streptomyces aureus CACIA-1.46HGO.</title>
        <authorList>
            <person name="Evangelista-Martinez Z."/>
        </authorList>
    </citation>
    <scope>NUCLEOTIDE SEQUENCE [LARGE SCALE GENOMIC DNA]</scope>
    <source>
        <strain evidence="9 10">CACIA-1.46HGO</strain>
    </source>
</reference>
<dbReference type="Pfam" id="PF00107">
    <property type="entry name" value="ADH_zinc_N"/>
    <property type="match status" value="1"/>
</dbReference>
<evidence type="ECO:0000256" key="4">
    <source>
        <dbReference type="ARBA" id="ARBA00022833"/>
    </source>
</evidence>
<feature type="domain" description="Alcohol dehydrogenase-like C-terminal" evidence="7">
    <location>
        <begin position="198"/>
        <end position="318"/>
    </location>
</feature>
<evidence type="ECO:0000259" key="8">
    <source>
        <dbReference type="Pfam" id="PF08240"/>
    </source>
</evidence>
<dbReference type="InterPro" id="IPR023921">
    <property type="entry name" value="ADH_Zn_actinomycetes"/>
</dbReference>
<organism evidence="9 10">
    <name type="scientific">Streptomyces aureus</name>
    <dbReference type="NCBI Taxonomy" id="193461"/>
    <lineage>
        <taxon>Bacteria</taxon>
        <taxon>Bacillati</taxon>
        <taxon>Actinomycetota</taxon>
        <taxon>Actinomycetes</taxon>
        <taxon>Kitasatosporales</taxon>
        <taxon>Streptomycetaceae</taxon>
        <taxon>Streptomyces</taxon>
    </lineage>
</organism>
<evidence type="ECO:0000313" key="9">
    <source>
        <dbReference type="EMBL" id="MFA3842047.1"/>
    </source>
</evidence>
<dbReference type="NCBIfam" id="TIGR03989">
    <property type="entry name" value="Rxyl_3153"/>
    <property type="match status" value="1"/>
</dbReference>
<dbReference type="Gene3D" id="3.40.50.720">
    <property type="entry name" value="NAD(P)-binding Rossmann-like Domain"/>
    <property type="match status" value="1"/>
</dbReference>
<evidence type="ECO:0000256" key="1">
    <source>
        <dbReference type="ARBA" id="ARBA00001947"/>
    </source>
</evidence>
<evidence type="ECO:0000313" key="10">
    <source>
        <dbReference type="Proteomes" id="UP001571476"/>
    </source>
</evidence>
<dbReference type="RefSeq" id="WP_372566104.1">
    <property type="nucleotide sequence ID" value="NZ_JBGOSP010000032.1"/>
</dbReference>
<dbReference type="EC" id="1.1.99.36" evidence="9"/>
<dbReference type="SUPFAM" id="SSF50129">
    <property type="entry name" value="GroES-like"/>
    <property type="match status" value="2"/>
</dbReference>
<proteinExistence type="inferred from homology"/>
<evidence type="ECO:0000259" key="7">
    <source>
        <dbReference type="Pfam" id="PF00107"/>
    </source>
</evidence>
<dbReference type="EMBL" id="JBGOSP010000032">
    <property type="protein sequence ID" value="MFA3842047.1"/>
    <property type="molecule type" value="Genomic_DNA"/>
</dbReference>
<dbReference type="Pfam" id="PF08240">
    <property type="entry name" value="ADH_N"/>
    <property type="match status" value="1"/>
</dbReference>
<dbReference type="InterPro" id="IPR013154">
    <property type="entry name" value="ADH-like_N"/>
</dbReference>
<evidence type="ECO:0000256" key="6">
    <source>
        <dbReference type="RuleBase" id="RU361277"/>
    </source>
</evidence>
<comment type="caution">
    <text evidence="9">The sequence shown here is derived from an EMBL/GenBank/DDBJ whole genome shotgun (WGS) entry which is preliminary data.</text>
</comment>
<keyword evidence="10" id="KW-1185">Reference proteome</keyword>
<dbReference type="PANTHER" id="PTHR43350:SF21">
    <property type="entry name" value="S-NITROSOMYCOTHIOL REDUCTASE MSCR"/>
    <property type="match status" value="1"/>
</dbReference>
<dbReference type="Gene3D" id="3.90.180.10">
    <property type="entry name" value="Medium-chain alcohol dehydrogenases, catalytic domain"/>
    <property type="match status" value="1"/>
</dbReference>
<comment type="similarity">
    <text evidence="2 6">Belongs to the zinc-containing alcohol dehydrogenase family.</text>
</comment>
<sequence>MSTRTRAAVCWEVGRPWEIVDCTVPDPRAGEVLVKLEYAGLCHSDDHNVTGDFPANLPVVGGHEGAGVVVAVGEGVDRVAVGDSVMLLPLPTCGACRYCADGRTHLCDKNLDVMTGARADGSFGFITSEGREIGAYGQLGTFSEYTLVQEIRVQRYERDIPAQVAAVTSCAVITGYGSAVRGAGIRDGDTAVVVGTGGVGMSAVMGAVIAGAANIVAVDPVEFKREQALKFGATHTAASVEEAQGIVSELTRNRMADSAIITVGVLHGDMIGPVSRLVSKGGNVVVTAVAPVTENTVSLPLVEFAMSAKNLIGVVMGLTRPLADIERIYALYRGGRLPLDNLVTRTYKLDDINRGYEDMHKGLNLRGVIAF</sequence>
<feature type="domain" description="Alcohol dehydrogenase-like N-terminal" evidence="8">
    <location>
        <begin position="29"/>
        <end position="151"/>
    </location>
</feature>
<comment type="cofactor">
    <cofactor evidence="1 6">
        <name>Zn(2+)</name>
        <dbReference type="ChEBI" id="CHEBI:29105"/>
    </cofactor>
</comment>
<name>A0ABV4SUD0_9ACTN</name>
<keyword evidence="4 6" id="KW-0862">Zinc</keyword>
<dbReference type="InterPro" id="IPR013149">
    <property type="entry name" value="ADH-like_C"/>
</dbReference>
<keyword evidence="5 9" id="KW-0560">Oxidoreductase</keyword>
<evidence type="ECO:0000256" key="3">
    <source>
        <dbReference type="ARBA" id="ARBA00022723"/>
    </source>
</evidence>
<dbReference type="InterPro" id="IPR002328">
    <property type="entry name" value="ADH_Zn_CS"/>
</dbReference>
<dbReference type="GO" id="GO:0016491">
    <property type="term" value="F:oxidoreductase activity"/>
    <property type="evidence" value="ECO:0007669"/>
    <property type="project" value="UniProtKB-KW"/>
</dbReference>
<dbReference type="PANTHER" id="PTHR43350">
    <property type="entry name" value="NAD-DEPENDENT ALCOHOL DEHYDROGENASE"/>
    <property type="match status" value="1"/>
</dbReference>
<dbReference type="PROSITE" id="PS00059">
    <property type="entry name" value="ADH_ZINC"/>
    <property type="match status" value="1"/>
</dbReference>